<dbReference type="EMBL" id="UINC01003340">
    <property type="protein sequence ID" value="SVA05448.1"/>
    <property type="molecule type" value="Genomic_DNA"/>
</dbReference>
<dbReference type="AlphaFoldDB" id="A0A381SQ57"/>
<dbReference type="InterPro" id="IPR057767">
    <property type="entry name" value="UGSC-like_dom"/>
</dbReference>
<name>A0A381SQ57_9ZZZZ</name>
<protein>
    <recommendedName>
        <fullName evidence="1">UGSC-like domain-containing protein</fullName>
    </recommendedName>
</protein>
<gene>
    <name evidence="2" type="ORF">METZ01_LOCUS58302</name>
</gene>
<accession>A0A381SQ57</accession>
<sequence length="58" mass="5974">VVFTTEPFEVLTTSAADSLGLPEARIVVVPHPLGGTDEATVVGWAEAAVDRLVEVLGA</sequence>
<reference evidence="2" key="1">
    <citation type="submission" date="2018-05" db="EMBL/GenBank/DDBJ databases">
        <authorList>
            <person name="Lanie J.A."/>
            <person name="Ng W.-L."/>
            <person name="Kazmierczak K.M."/>
            <person name="Andrzejewski T.M."/>
            <person name="Davidsen T.M."/>
            <person name="Wayne K.J."/>
            <person name="Tettelin H."/>
            <person name="Glass J.I."/>
            <person name="Rusch D."/>
            <person name="Podicherti R."/>
            <person name="Tsui H.-C.T."/>
            <person name="Winkler M.E."/>
        </authorList>
    </citation>
    <scope>NUCLEOTIDE SEQUENCE</scope>
</reference>
<organism evidence="2">
    <name type="scientific">marine metagenome</name>
    <dbReference type="NCBI Taxonomy" id="408172"/>
    <lineage>
        <taxon>unclassified sequences</taxon>
        <taxon>metagenomes</taxon>
        <taxon>ecological metagenomes</taxon>
    </lineage>
</organism>
<proteinExistence type="predicted"/>
<evidence type="ECO:0000259" key="1">
    <source>
        <dbReference type="Pfam" id="PF24696"/>
    </source>
</evidence>
<evidence type="ECO:0000313" key="2">
    <source>
        <dbReference type="EMBL" id="SVA05448.1"/>
    </source>
</evidence>
<feature type="domain" description="UGSC-like" evidence="1">
    <location>
        <begin position="1"/>
        <end position="57"/>
    </location>
</feature>
<feature type="non-terminal residue" evidence="2">
    <location>
        <position position="1"/>
    </location>
</feature>
<dbReference type="Pfam" id="PF24696">
    <property type="entry name" value="UGSC"/>
    <property type="match status" value="1"/>
</dbReference>